<name>W1PEF0_AMBTC</name>
<dbReference type="CDD" id="cd00010">
    <property type="entry name" value="AAI_LTSS"/>
    <property type="match status" value="1"/>
</dbReference>
<dbReference type="AlphaFoldDB" id="W1PEF0"/>
<dbReference type="InterPro" id="IPR043325">
    <property type="entry name" value="LTSS"/>
</dbReference>
<dbReference type="OMA" id="TECADEM"/>
<protein>
    <recommendedName>
        <fullName evidence="6">Bifunctional inhibitor/plant lipid transfer protein/seed storage helical domain-containing protein</fullName>
    </recommendedName>
</protein>
<comment type="similarity">
    <text evidence="1">Belongs to the plant LTP family.</text>
</comment>
<keyword evidence="2 5" id="KW-0732">Signal</keyword>
<reference evidence="8" key="1">
    <citation type="journal article" date="2013" name="Science">
        <title>The Amborella genome and the evolution of flowering plants.</title>
        <authorList>
            <consortium name="Amborella Genome Project"/>
        </authorList>
    </citation>
    <scope>NUCLEOTIDE SEQUENCE [LARGE SCALE GENOMIC DNA]</scope>
</reference>
<dbReference type="Gramene" id="ERN06079">
    <property type="protein sequence ID" value="ERN06079"/>
    <property type="gene ID" value="AMTR_s00142p00106070"/>
</dbReference>
<evidence type="ECO:0000313" key="7">
    <source>
        <dbReference type="EMBL" id="ERN06079.1"/>
    </source>
</evidence>
<gene>
    <name evidence="7" type="ORF">AMTR_s00142p00106070</name>
</gene>
<proteinExistence type="inferred from homology"/>
<dbReference type="EMBL" id="KI393933">
    <property type="protein sequence ID" value="ERN06079.1"/>
    <property type="molecule type" value="Genomic_DNA"/>
</dbReference>
<keyword evidence="8" id="KW-1185">Reference proteome</keyword>
<keyword evidence="3" id="KW-1015">Disulfide bond</keyword>
<evidence type="ECO:0000259" key="6">
    <source>
        <dbReference type="Pfam" id="PF14368"/>
    </source>
</evidence>
<feature type="chain" id="PRO_5004807973" description="Bifunctional inhibitor/plant lipid transfer protein/seed storage helical domain-containing protein" evidence="5">
    <location>
        <begin position="25"/>
        <end position="120"/>
    </location>
</feature>
<dbReference type="Proteomes" id="UP000017836">
    <property type="component" value="Unassembled WGS sequence"/>
</dbReference>
<organism evidence="7 8">
    <name type="scientific">Amborella trichopoda</name>
    <dbReference type="NCBI Taxonomy" id="13333"/>
    <lineage>
        <taxon>Eukaryota</taxon>
        <taxon>Viridiplantae</taxon>
        <taxon>Streptophyta</taxon>
        <taxon>Embryophyta</taxon>
        <taxon>Tracheophyta</taxon>
        <taxon>Spermatophyta</taxon>
        <taxon>Magnoliopsida</taxon>
        <taxon>Amborellales</taxon>
        <taxon>Amborellaceae</taxon>
        <taxon>Amborella</taxon>
    </lineage>
</organism>
<feature type="signal peptide" evidence="5">
    <location>
        <begin position="1"/>
        <end position="24"/>
    </location>
</feature>
<accession>W1PEF0</accession>
<feature type="domain" description="Bifunctional inhibitor/plant lipid transfer protein/seed storage helical" evidence="6">
    <location>
        <begin position="15"/>
        <end position="110"/>
    </location>
</feature>
<evidence type="ECO:0000313" key="8">
    <source>
        <dbReference type="Proteomes" id="UP000017836"/>
    </source>
</evidence>
<evidence type="ECO:0000256" key="3">
    <source>
        <dbReference type="ARBA" id="ARBA00023157"/>
    </source>
</evidence>
<keyword evidence="4" id="KW-0325">Glycoprotein</keyword>
<dbReference type="InterPro" id="IPR016140">
    <property type="entry name" value="Bifunc_inhib/LTP/seed_store"/>
</dbReference>
<dbReference type="eggNOG" id="ENOG502S0FC">
    <property type="taxonomic scope" value="Eukaryota"/>
</dbReference>
<evidence type="ECO:0000256" key="5">
    <source>
        <dbReference type="SAM" id="SignalP"/>
    </source>
</evidence>
<sequence>MARLSRRVTMVVVLVFMAVSTVMGTNPEDVTECADEMQSLTACLPFATGGAKTPTQECCEETKKVKREKEKCLCVLIQESADPSAGLPINTTLAIHMPALCNIDAKVSNCPGDITLSVHS</sequence>
<dbReference type="Pfam" id="PF14368">
    <property type="entry name" value="LTP_2"/>
    <property type="match status" value="1"/>
</dbReference>
<dbReference type="PANTHER" id="PTHR33044">
    <property type="entry name" value="BIFUNCTIONAL INHIBITOR/LIPID-TRANSFER PROTEIN/SEED STORAGE 2S ALBUMIN SUPERFAMILY PROTEIN-RELATED"/>
    <property type="match status" value="1"/>
</dbReference>
<dbReference type="Gene3D" id="1.10.110.10">
    <property type="entry name" value="Plant lipid-transfer and hydrophobic proteins"/>
    <property type="match status" value="1"/>
</dbReference>
<evidence type="ECO:0000256" key="2">
    <source>
        <dbReference type="ARBA" id="ARBA00022729"/>
    </source>
</evidence>
<evidence type="ECO:0000256" key="4">
    <source>
        <dbReference type="ARBA" id="ARBA00023180"/>
    </source>
</evidence>
<dbReference type="SUPFAM" id="SSF47699">
    <property type="entry name" value="Bifunctional inhibitor/lipid-transfer protein/seed storage 2S albumin"/>
    <property type="match status" value="1"/>
</dbReference>
<evidence type="ECO:0000256" key="1">
    <source>
        <dbReference type="ARBA" id="ARBA00009748"/>
    </source>
</evidence>
<dbReference type="HOGENOM" id="CLU_089796_6_1_1"/>
<dbReference type="InterPro" id="IPR036312">
    <property type="entry name" value="Bifun_inhib/LTP/seed_sf"/>
</dbReference>